<feature type="binding site" evidence="6">
    <location>
        <position position="31"/>
    </location>
    <ligand>
        <name>NAD(+)</name>
        <dbReference type="ChEBI" id="CHEBI:57540"/>
    </ligand>
</feature>
<dbReference type="GO" id="GO:0070403">
    <property type="term" value="F:NAD+ binding"/>
    <property type="evidence" value="ECO:0007669"/>
    <property type="project" value="InterPro"/>
</dbReference>
<reference evidence="10" key="1">
    <citation type="journal article" date="2021" name="PeerJ">
        <title>Extensive microbial diversity within the chicken gut microbiome revealed by metagenomics and culture.</title>
        <authorList>
            <person name="Gilroy R."/>
            <person name="Ravi A."/>
            <person name="Getino M."/>
            <person name="Pursley I."/>
            <person name="Horton D.L."/>
            <person name="Alikhan N.F."/>
            <person name="Baker D."/>
            <person name="Gharbi K."/>
            <person name="Hall N."/>
            <person name="Watson M."/>
            <person name="Adriaenssens E.M."/>
            <person name="Foster-Nyarko E."/>
            <person name="Jarju S."/>
            <person name="Secka A."/>
            <person name="Antonio M."/>
            <person name="Oren A."/>
            <person name="Chaudhuri R.R."/>
            <person name="La Ragione R."/>
            <person name="Hildebrand F."/>
            <person name="Pallen M.J."/>
        </authorList>
    </citation>
    <scope>NUCLEOTIDE SEQUENCE</scope>
    <source>
        <strain evidence="10">ChiGjej6B6-1540</strain>
    </source>
</reference>
<comment type="pathway">
    <text evidence="1">Lipid metabolism; butanoate metabolism.</text>
</comment>
<feature type="domain" description="3-hydroxyacyl-CoA dehydrogenase C-terminal" evidence="8">
    <location>
        <begin position="184"/>
        <end position="280"/>
    </location>
</feature>
<proteinExistence type="inferred from homology"/>
<dbReference type="InterPro" id="IPR022694">
    <property type="entry name" value="3-OHacyl-CoA_DH"/>
</dbReference>
<dbReference type="PIRSF" id="PIRSF000105">
    <property type="entry name" value="HCDH"/>
    <property type="match status" value="1"/>
</dbReference>
<evidence type="ECO:0000256" key="7">
    <source>
        <dbReference type="PIRSR" id="PIRSR000105-3"/>
    </source>
</evidence>
<evidence type="ECO:0000256" key="4">
    <source>
        <dbReference type="ARBA" id="ARBA00067747"/>
    </source>
</evidence>
<gene>
    <name evidence="10" type="ORF">H9868_07085</name>
</gene>
<keyword evidence="3 10" id="KW-0560">Oxidoreductase</keyword>
<comment type="similarity">
    <text evidence="2">Belongs to the 3-hydroxyacyl-CoA dehydrogenase family.</text>
</comment>
<feature type="domain" description="3-hydroxyacyl-CoA dehydrogenase NAD binding" evidence="9">
    <location>
        <begin position="3"/>
        <end position="181"/>
    </location>
</feature>
<protein>
    <recommendedName>
        <fullName evidence="4">3-hydroxybutyryl-CoA dehydrogenase</fullName>
    </recommendedName>
</protein>
<feature type="binding site" evidence="6">
    <location>
        <position position="95"/>
    </location>
    <ligand>
        <name>NAD(+)</name>
        <dbReference type="ChEBI" id="CHEBI:57540"/>
    </ligand>
</feature>
<feature type="binding site" evidence="6">
    <location>
        <position position="90"/>
    </location>
    <ligand>
        <name>NAD(+)</name>
        <dbReference type="ChEBI" id="CHEBI:57540"/>
    </ligand>
</feature>
<evidence type="ECO:0000313" key="10">
    <source>
        <dbReference type="EMBL" id="HIW94287.1"/>
    </source>
</evidence>
<dbReference type="Pfam" id="PF02737">
    <property type="entry name" value="3HCDH_N"/>
    <property type="match status" value="1"/>
</dbReference>
<reference evidence="10" key="2">
    <citation type="submission" date="2021-04" db="EMBL/GenBank/DDBJ databases">
        <authorList>
            <person name="Gilroy R."/>
        </authorList>
    </citation>
    <scope>NUCLEOTIDE SEQUENCE</scope>
    <source>
        <strain evidence="10">ChiGjej6B6-1540</strain>
    </source>
</reference>
<feature type="binding site" evidence="6">
    <location>
        <position position="141"/>
    </location>
    <ligand>
        <name>NAD(+)</name>
        <dbReference type="ChEBI" id="CHEBI:57540"/>
    </ligand>
</feature>
<feature type="site" description="Important for catalytic activity" evidence="5">
    <location>
        <position position="138"/>
    </location>
</feature>
<evidence type="ECO:0000259" key="8">
    <source>
        <dbReference type="Pfam" id="PF00725"/>
    </source>
</evidence>
<feature type="binding site" evidence="6">
    <location>
        <begin position="8"/>
        <end position="13"/>
    </location>
    <ligand>
        <name>NAD(+)</name>
        <dbReference type="ChEBI" id="CHEBI:57540"/>
    </ligand>
</feature>
<organism evidence="10 11">
    <name type="scientific">Candidatus Flavonifractor merdipullorum</name>
    <dbReference type="NCBI Taxonomy" id="2838590"/>
    <lineage>
        <taxon>Bacteria</taxon>
        <taxon>Bacillati</taxon>
        <taxon>Bacillota</taxon>
        <taxon>Clostridia</taxon>
        <taxon>Eubacteriales</taxon>
        <taxon>Oscillospiraceae</taxon>
        <taxon>Flavonifractor</taxon>
    </lineage>
</organism>
<evidence type="ECO:0000259" key="9">
    <source>
        <dbReference type="Pfam" id="PF02737"/>
    </source>
</evidence>
<dbReference type="InterPro" id="IPR013328">
    <property type="entry name" value="6PGD_dom2"/>
</dbReference>
<dbReference type="NCBIfam" id="NF005875">
    <property type="entry name" value="PRK07819.1"/>
    <property type="match status" value="1"/>
</dbReference>
<dbReference type="NCBIfam" id="NF004474">
    <property type="entry name" value="PRK05808.1"/>
    <property type="match status" value="1"/>
</dbReference>
<dbReference type="Gene3D" id="1.10.1040.10">
    <property type="entry name" value="N-(1-d-carboxylethyl)-l-norvaline Dehydrogenase, domain 2"/>
    <property type="match status" value="1"/>
</dbReference>
<dbReference type="EMBL" id="DXGA01000151">
    <property type="protein sequence ID" value="HIW94287.1"/>
    <property type="molecule type" value="Genomic_DNA"/>
</dbReference>
<dbReference type="GO" id="GO:0008691">
    <property type="term" value="F:3-hydroxybutyryl-CoA dehydrogenase activity"/>
    <property type="evidence" value="ECO:0007669"/>
    <property type="project" value="TreeGrafter"/>
</dbReference>
<dbReference type="InterPro" id="IPR006108">
    <property type="entry name" value="3HC_DH_C"/>
</dbReference>
<evidence type="ECO:0000256" key="6">
    <source>
        <dbReference type="PIRSR" id="PIRSR000105-2"/>
    </source>
</evidence>
<feature type="binding site" evidence="7">
    <location>
        <position position="54"/>
    </location>
    <ligand>
        <name>CoA</name>
        <dbReference type="ChEBI" id="CHEBI:57287"/>
    </ligand>
</feature>
<evidence type="ECO:0000256" key="3">
    <source>
        <dbReference type="ARBA" id="ARBA00023002"/>
    </source>
</evidence>
<evidence type="ECO:0000313" key="11">
    <source>
        <dbReference type="Proteomes" id="UP000824192"/>
    </source>
</evidence>
<dbReference type="InterPro" id="IPR036291">
    <property type="entry name" value="NAD(P)-bd_dom_sf"/>
</dbReference>
<dbReference type="Pfam" id="PF00725">
    <property type="entry name" value="3HCDH"/>
    <property type="match status" value="1"/>
</dbReference>
<dbReference type="FunFam" id="3.40.50.720:FF:000009">
    <property type="entry name" value="Fatty oxidation complex, alpha subunit"/>
    <property type="match status" value="1"/>
</dbReference>
<dbReference type="SUPFAM" id="SSF48179">
    <property type="entry name" value="6-phosphogluconate dehydrogenase C-terminal domain-like"/>
    <property type="match status" value="1"/>
</dbReference>
<evidence type="ECO:0000256" key="2">
    <source>
        <dbReference type="ARBA" id="ARBA00009463"/>
    </source>
</evidence>
<dbReference type="PANTHER" id="PTHR48075">
    <property type="entry name" value="3-HYDROXYACYL-COA DEHYDROGENASE FAMILY PROTEIN"/>
    <property type="match status" value="1"/>
</dbReference>
<feature type="binding site" evidence="6">
    <location>
        <position position="272"/>
    </location>
    <ligand>
        <name>NAD(+)</name>
        <dbReference type="ChEBI" id="CHEBI:57540"/>
    </ligand>
</feature>
<keyword evidence="6" id="KW-0520">NAD</keyword>
<dbReference type="GO" id="GO:0006635">
    <property type="term" value="P:fatty acid beta-oxidation"/>
    <property type="evidence" value="ECO:0007669"/>
    <property type="project" value="TreeGrafter"/>
</dbReference>
<dbReference type="PANTHER" id="PTHR48075:SF5">
    <property type="entry name" value="3-HYDROXYBUTYRYL-COA DEHYDROGENASE"/>
    <property type="match status" value="1"/>
</dbReference>
<feature type="binding site" evidence="7">
    <location>
        <position position="117"/>
    </location>
    <ligand>
        <name>CoA</name>
        <dbReference type="ChEBI" id="CHEBI:57287"/>
    </ligand>
</feature>
<evidence type="ECO:0000256" key="5">
    <source>
        <dbReference type="PIRSR" id="PIRSR000105-1"/>
    </source>
</evidence>
<feature type="binding site" evidence="6">
    <location>
        <position position="117"/>
    </location>
    <ligand>
        <name>NAD(+)</name>
        <dbReference type="ChEBI" id="CHEBI:57540"/>
    </ligand>
</feature>
<dbReference type="AlphaFoldDB" id="A0A9D1UNH9"/>
<name>A0A9D1UNH9_9FIRM</name>
<sequence>MKKVVVIGGGTMGLDIAQVFARNGFDVVVRDIKDEIIQASEARLNKSLEKMVAKGKMDEAKKADILAHMSFTTDLGQAADADLVVEAAIENLDIKKSIFAELDKICKPETILATNTSSISITAIASATKREDKFIGMHFFNPATVMKLVEVIRGAKTSDETYKTIADLSTAIGKEPVEVNEAPGFVVNKILIPMINEACDLLYTGVATAEGIDTAMKLGANHPMGPLALGDLVGLDVCLAIMDTLYNETHDPKYRASLLMRKMVRAGLLGRKTGKGFFDYTKK</sequence>
<dbReference type="Proteomes" id="UP000824192">
    <property type="component" value="Unassembled WGS sequence"/>
</dbReference>
<dbReference type="Gene3D" id="3.40.50.720">
    <property type="entry name" value="NAD(P)-binding Rossmann-like Domain"/>
    <property type="match status" value="1"/>
</dbReference>
<dbReference type="SUPFAM" id="SSF51735">
    <property type="entry name" value="NAD(P)-binding Rossmann-fold domains"/>
    <property type="match status" value="1"/>
</dbReference>
<feature type="binding site" evidence="7">
    <location>
        <position position="47"/>
    </location>
    <ligand>
        <name>CoA</name>
        <dbReference type="ChEBI" id="CHEBI:57287"/>
    </ligand>
</feature>
<accession>A0A9D1UNH9</accession>
<dbReference type="InterPro" id="IPR006176">
    <property type="entry name" value="3-OHacyl-CoA_DH_NAD-bd"/>
</dbReference>
<comment type="caution">
    <text evidence="10">The sequence shown here is derived from an EMBL/GenBank/DDBJ whole genome shotgun (WGS) entry which is preliminary data.</text>
</comment>
<dbReference type="InterPro" id="IPR008927">
    <property type="entry name" value="6-PGluconate_DH-like_C_sf"/>
</dbReference>
<evidence type="ECO:0000256" key="1">
    <source>
        <dbReference type="ARBA" id="ARBA00005086"/>
    </source>
</evidence>